<keyword evidence="6" id="KW-0175">Coiled coil</keyword>
<evidence type="ECO:0000256" key="3">
    <source>
        <dbReference type="ARBA" id="ARBA00022782"/>
    </source>
</evidence>
<comment type="similarity">
    <text evidence="1 5">Belongs to the Frigida family.</text>
</comment>
<sequence length="609" mass="70558">MSVSKGLRCWKCGGGEEVRVEERESEVKERRRAVVRRELEVERREKEVKERELKMKKQMEDNTIEVIGRVGFKLIRDEMDTICNMLELREKEINKRTEMLVSKEKVLGLKEEQLKLKEEEFGDLCGVLETKEKRILEREVGMELKGKEINERFQVLEEKENRILELERDNELKRKEIDERVQLLEAKLTEKQSDLLPHCQPQEQHTGNRIETPTCDQAKIREPQPEARNDIQHQALDMVFKKCDNKLQESITKLRKDIPTYEQVKTREPKLELCGEIQLFCQNMDTKGLRSYLIKHYKDEPALLSEYIGYVRLAPDVAKFVLDVIQSFYELLESGSVSRQTYASSCGFLSVAVLQKATITQGLKDDALKFSIVWKCFLAKQSDTDHMEIYSFLRFLASYKISELYCADELLSLLGAFIAENDSPKLDLFLCRILGLMKEIPGHIQSLIKREEHLIAVVFICVSKMEDDFPPVPLLKACLEGIQKRVREMVKKGSDTATKNDAINMELSSLKAILKCICKFKLESSFSPAPLELRIKQLEKEMKRKTNAERLMTIKENPSNSKKKGVAFPVIDQSYLVIGKKRTSSSLEYHNQGNCLDVYASRRSSRRIL</sequence>
<evidence type="ECO:0000313" key="8">
    <source>
        <dbReference type="RefSeq" id="XP_021835430.1"/>
    </source>
</evidence>
<accession>A0A9R0HRQ1</accession>
<evidence type="ECO:0000256" key="6">
    <source>
        <dbReference type="SAM" id="Coils"/>
    </source>
</evidence>
<evidence type="ECO:0000313" key="7">
    <source>
        <dbReference type="Proteomes" id="UP000813463"/>
    </source>
</evidence>
<keyword evidence="7" id="KW-1185">Reference proteome</keyword>
<dbReference type="Pfam" id="PF07899">
    <property type="entry name" value="Frigida"/>
    <property type="match status" value="1"/>
</dbReference>
<gene>
    <name evidence="8" type="primary">LOC110775135</name>
</gene>
<reference evidence="7" key="1">
    <citation type="journal article" date="2021" name="Nat. Commun.">
        <title>Genomic analyses provide insights into spinach domestication and the genetic basis of agronomic traits.</title>
        <authorList>
            <person name="Cai X."/>
            <person name="Sun X."/>
            <person name="Xu C."/>
            <person name="Sun H."/>
            <person name="Wang X."/>
            <person name="Ge C."/>
            <person name="Zhang Z."/>
            <person name="Wang Q."/>
            <person name="Fei Z."/>
            <person name="Jiao C."/>
            <person name="Wang Q."/>
        </authorList>
    </citation>
    <scope>NUCLEOTIDE SEQUENCE [LARGE SCALE GENOMIC DNA]</scope>
    <source>
        <strain evidence="7">cv. Varoflay</strain>
    </source>
</reference>
<protein>
    <recommendedName>
        <fullName evidence="5">FRIGIDA-like protein</fullName>
    </recommendedName>
</protein>
<dbReference type="RefSeq" id="XP_021835430.1">
    <property type="nucleotide sequence ID" value="XM_021979738.2"/>
</dbReference>
<keyword evidence="4 5" id="KW-0287">Flowering</keyword>
<proteinExistence type="inferred from homology"/>
<dbReference type="Proteomes" id="UP000813463">
    <property type="component" value="Chromosome 4"/>
</dbReference>
<dbReference type="AlphaFoldDB" id="A0A9R0HRQ1"/>
<evidence type="ECO:0000256" key="5">
    <source>
        <dbReference type="RuleBase" id="RU364012"/>
    </source>
</evidence>
<dbReference type="PANTHER" id="PTHR31791">
    <property type="entry name" value="FRIGIDA-LIKE PROTEIN 3-RELATED"/>
    <property type="match status" value="1"/>
</dbReference>
<feature type="coiled-coil region" evidence="6">
    <location>
        <begin position="149"/>
        <end position="194"/>
    </location>
</feature>
<evidence type="ECO:0000256" key="4">
    <source>
        <dbReference type="ARBA" id="ARBA00023089"/>
    </source>
</evidence>
<organism evidence="7 8">
    <name type="scientific">Spinacia oleracea</name>
    <name type="common">Spinach</name>
    <dbReference type="NCBI Taxonomy" id="3562"/>
    <lineage>
        <taxon>Eukaryota</taxon>
        <taxon>Viridiplantae</taxon>
        <taxon>Streptophyta</taxon>
        <taxon>Embryophyta</taxon>
        <taxon>Tracheophyta</taxon>
        <taxon>Spermatophyta</taxon>
        <taxon>Magnoliopsida</taxon>
        <taxon>eudicotyledons</taxon>
        <taxon>Gunneridae</taxon>
        <taxon>Pentapetalae</taxon>
        <taxon>Caryophyllales</taxon>
        <taxon>Chenopodiaceae</taxon>
        <taxon>Chenopodioideae</taxon>
        <taxon>Anserineae</taxon>
        <taxon>Spinacia</taxon>
    </lineage>
</organism>
<feature type="coiled-coil region" evidence="6">
    <location>
        <begin position="32"/>
        <end position="61"/>
    </location>
</feature>
<dbReference type="GO" id="GO:0030154">
    <property type="term" value="P:cell differentiation"/>
    <property type="evidence" value="ECO:0007669"/>
    <property type="project" value="UniProtKB-KW"/>
</dbReference>
<dbReference type="PANTHER" id="PTHR31791:SF47">
    <property type="entry name" value="INACTIVE FRIGIDA-LIKE PROTEIN 2"/>
    <property type="match status" value="1"/>
</dbReference>
<dbReference type="KEGG" id="soe:110775135"/>
<evidence type="ECO:0000256" key="1">
    <source>
        <dbReference type="ARBA" id="ARBA00008956"/>
    </source>
</evidence>
<keyword evidence="3 5" id="KW-0221">Differentiation</keyword>
<dbReference type="GO" id="GO:0009908">
    <property type="term" value="P:flower development"/>
    <property type="evidence" value="ECO:0007669"/>
    <property type="project" value="UniProtKB-KW"/>
</dbReference>
<reference evidence="8" key="2">
    <citation type="submission" date="2025-08" db="UniProtKB">
        <authorList>
            <consortium name="RefSeq"/>
        </authorList>
    </citation>
    <scope>IDENTIFICATION</scope>
    <source>
        <tissue evidence="8">Leaf</tissue>
    </source>
</reference>
<name>A0A9R0HRQ1_SPIOL</name>
<dbReference type="InterPro" id="IPR012474">
    <property type="entry name" value="Frigida"/>
</dbReference>
<dbReference type="GeneID" id="110775135"/>
<keyword evidence="2 5" id="KW-0217">Developmental protein</keyword>
<dbReference type="OrthoDB" id="1166059at2759"/>
<evidence type="ECO:0000256" key="2">
    <source>
        <dbReference type="ARBA" id="ARBA00022473"/>
    </source>
</evidence>